<organism evidence="2 3">
    <name type="scientific">Clostridium isatidis</name>
    <dbReference type="NCBI Taxonomy" id="182773"/>
    <lineage>
        <taxon>Bacteria</taxon>
        <taxon>Bacillati</taxon>
        <taxon>Bacillota</taxon>
        <taxon>Clostridia</taxon>
        <taxon>Eubacteriales</taxon>
        <taxon>Clostridiaceae</taxon>
        <taxon>Clostridium</taxon>
    </lineage>
</organism>
<evidence type="ECO:0000313" key="2">
    <source>
        <dbReference type="EMBL" id="ASW43181.1"/>
    </source>
</evidence>
<dbReference type="OrthoDB" id="306518at2"/>
<feature type="transmembrane region" description="Helical" evidence="1">
    <location>
        <begin position="126"/>
        <end position="144"/>
    </location>
</feature>
<proteinExistence type="predicted"/>
<gene>
    <name evidence="2" type="ORF">BEN51_06715</name>
</gene>
<sequence length="148" mass="17226">MVKKNFMFIFKITLIHVLTYIVCGIIFSMFFKYQESLKVTEGFRDMNHIMVQLSPIFQIVRGILFGLVLLLIRQSFHGKKYDWLKLWLIIIVIGIFNTPATAPFSIEEFIYCEPSNMAWNLQLGGLAEILVQTLLFSFLSIRVIKHSS</sequence>
<feature type="transmembrane region" description="Helical" evidence="1">
    <location>
        <begin position="84"/>
        <end position="106"/>
    </location>
</feature>
<keyword evidence="1" id="KW-0472">Membrane</keyword>
<reference evidence="2 3" key="1">
    <citation type="submission" date="2016-08" db="EMBL/GenBank/DDBJ databases">
        <title>Complete Genome Sequence Of The Indigo Reducing Clostridium isatidis DSM15098.</title>
        <authorList>
            <person name="Little G.T."/>
            <person name="Minton N.P."/>
        </authorList>
    </citation>
    <scope>NUCLEOTIDE SEQUENCE [LARGE SCALE GENOMIC DNA]</scope>
    <source>
        <strain evidence="2 3">DSM 15098</strain>
    </source>
</reference>
<dbReference type="KEGG" id="cia:BEN51_06715"/>
<evidence type="ECO:0000256" key="1">
    <source>
        <dbReference type="SAM" id="Phobius"/>
    </source>
</evidence>
<feature type="transmembrane region" description="Helical" evidence="1">
    <location>
        <begin position="51"/>
        <end position="72"/>
    </location>
</feature>
<accession>A0A343JCC3</accession>
<dbReference type="EMBL" id="CP016786">
    <property type="protein sequence ID" value="ASW43181.1"/>
    <property type="molecule type" value="Genomic_DNA"/>
</dbReference>
<keyword evidence="3" id="KW-1185">Reference proteome</keyword>
<dbReference type="AlphaFoldDB" id="A0A343JCC3"/>
<keyword evidence="1" id="KW-0812">Transmembrane</keyword>
<protein>
    <submittedName>
        <fullName evidence="2">Uncharacterized protein</fullName>
    </submittedName>
</protein>
<dbReference type="RefSeq" id="WP_119865317.1">
    <property type="nucleotide sequence ID" value="NZ_CP016786.1"/>
</dbReference>
<name>A0A343JCC3_9CLOT</name>
<dbReference type="Proteomes" id="UP000264883">
    <property type="component" value="Chromosome"/>
</dbReference>
<feature type="transmembrane region" description="Helical" evidence="1">
    <location>
        <begin position="12"/>
        <end position="31"/>
    </location>
</feature>
<evidence type="ECO:0000313" key="3">
    <source>
        <dbReference type="Proteomes" id="UP000264883"/>
    </source>
</evidence>
<keyword evidence="1" id="KW-1133">Transmembrane helix</keyword>